<evidence type="ECO:0000313" key="2">
    <source>
        <dbReference type="Proteomes" id="UP001302120"/>
    </source>
</evidence>
<proteinExistence type="predicted"/>
<dbReference type="EMBL" id="JAYGHG010000004">
    <property type="protein sequence ID" value="MEA5580511.1"/>
    <property type="molecule type" value="Genomic_DNA"/>
</dbReference>
<organism evidence="1 2">
    <name type="scientific">Nodularia harveyana UHCC-0300</name>
    <dbReference type="NCBI Taxonomy" id="2974287"/>
    <lineage>
        <taxon>Bacteria</taxon>
        <taxon>Bacillati</taxon>
        <taxon>Cyanobacteriota</taxon>
        <taxon>Cyanophyceae</taxon>
        <taxon>Nostocales</taxon>
        <taxon>Nodulariaceae</taxon>
        <taxon>Nodularia</taxon>
    </lineage>
</organism>
<keyword evidence="2" id="KW-1185">Reference proteome</keyword>
<gene>
    <name evidence="1" type="ORF">VB620_04035</name>
</gene>
<dbReference type="InterPro" id="IPR024508">
    <property type="entry name" value="DUF3226"/>
</dbReference>
<comment type="caution">
    <text evidence="1">The sequence shown here is derived from an EMBL/GenBank/DDBJ whole genome shotgun (WGS) entry which is preliminary data.</text>
</comment>
<sequence>MPSKEEKSTKRLIVEGDQDKRVIPYLIEANGTPWPRGNEPVYIKPRGSNDFNSHWISTQLKGTGLTHLGLILDADENSSTSWESIRNACLPSIRDIPQEIPETGLIHITNTGIKFGIWIMPDNQQKGMLETFLAYMISHENQPLWKYAQEIVAESKNRGAKFIPFHHDKACIYTWLAWQDPPGRQLHNAIEEKILHPKHPKAQVFVNWFKNLYDL</sequence>
<accession>A0ABU5UAF7</accession>
<dbReference type="Pfam" id="PF11536">
    <property type="entry name" value="DUF3226"/>
    <property type="match status" value="1"/>
</dbReference>
<reference evidence="1 2" key="1">
    <citation type="submission" date="2023-12" db="EMBL/GenBank/DDBJ databases">
        <title>Baltic Sea Cyanobacteria.</title>
        <authorList>
            <person name="Delbaje E."/>
            <person name="Fewer D.P."/>
            <person name="Shishido T.K."/>
        </authorList>
    </citation>
    <scope>NUCLEOTIDE SEQUENCE [LARGE SCALE GENOMIC DNA]</scope>
    <source>
        <strain evidence="1 2">UHCC-0300</strain>
    </source>
</reference>
<evidence type="ECO:0000313" key="1">
    <source>
        <dbReference type="EMBL" id="MEA5580511.1"/>
    </source>
</evidence>
<protein>
    <submittedName>
        <fullName evidence="1">DUF3226 domain-containing protein</fullName>
    </submittedName>
</protein>
<name>A0ABU5UAF7_9CYAN</name>
<dbReference type="RefSeq" id="WP_323194858.1">
    <property type="nucleotide sequence ID" value="NZ_JAYGHG010000004.1"/>
</dbReference>
<dbReference type="Proteomes" id="UP001302120">
    <property type="component" value="Unassembled WGS sequence"/>
</dbReference>